<sequence>MLVNSTHQINPVIQGLNWWKGRPRLTYHAPPRSPRLLSLADCKTRSTTQRAAPHLLSSAVLGKRVTPEKILSTKILQEGFREEVETR</sequence>
<accession>A0A5B7EDG8</accession>
<keyword evidence="2" id="KW-1185">Reference proteome</keyword>
<dbReference type="Proteomes" id="UP000324222">
    <property type="component" value="Unassembled WGS sequence"/>
</dbReference>
<protein>
    <submittedName>
        <fullName evidence="1">Uncharacterized protein</fullName>
    </submittedName>
</protein>
<proteinExistence type="predicted"/>
<comment type="caution">
    <text evidence="1">The sequence shown here is derived from an EMBL/GenBank/DDBJ whole genome shotgun (WGS) entry which is preliminary data.</text>
</comment>
<dbReference type="AlphaFoldDB" id="A0A5B7EDG8"/>
<dbReference type="EMBL" id="VSRR010002582">
    <property type="protein sequence ID" value="MPC32191.1"/>
    <property type="molecule type" value="Genomic_DNA"/>
</dbReference>
<gene>
    <name evidence="1" type="ORF">E2C01_025496</name>
</gene>
<name>A0A5B7EDG8_PORTR</name>
<evidence type="ECO:0000313" key="2">
    <source>
        <dbReference type="Proteomes" id="UP000324222"/>
    </source>
</evidence>
<organism evidence="1 2">
    <name type="scientific">Portunus trituberculatus</name>
    <name type="common">Swimming crab</name>
    <name type="synonym">Neptunus trituberculatus</name>
    <dbReference type="NCBI Taxonomy" id="210409"/>
    <lineage>
        <taxon>Eukaryota</taxon>
        <taxon>Metazoa</taxon>
        <taxon>Ecdysozoa</taxon>
        <taxon>Arthropoda</taxon>
        <taxon>Crustacea</taxon>
        <taxon>Multicrustacea</taxon>
        <taxon>Malacostraca</taxon>
        <taxon>Eumalacostraca</taxon>
        <taxon>Eucarida</taxon>
        <taxon>Decapoda</taxon>
        <taxon>Pleocyemata</taxon>
        <taxon>Brachyura</taxon>
        <taxon>Eubrachyura</taxon>
        <taxon>Portunoidea</taxon>
        <taxon>Portunidae</taxon>
        <taxon>Portuninae</taxon>
        <taxon>Portunus</taxon>
    </lineage>
</organism>
<evidence type="ECO:0000313" key="1">
    <source>
        <dbReference type="EMBL" id="MPC32191.1"/>
    </source>
</evidence>
<reference evidence="1 2" key="1">
    <citation type="submission" date="2019-05" db="EMBL/GenBank/DDBJ databases">
        <title>Another draft genome of Portunus trituberculatus and its Hox gene families provides insights of decapod evolution.</title>
        <authorList>
            <person name="Jeong J.-H."/>
            <person name="Song I."/>
            <person name="Kim S."/>
            <person name="Choi T."/>
            <person name="Kim D."/>
            <person name="Ryu S."/>
            <person name="Kim W."/>
        </authorList>
    </citation>
    <scope>NUCLEOTIDE SEQUENCE [LARGE SCALE GENOMIC DNA]</scope>
    <source>
        <tissue evidence="1">Muscle</tissue>
    </source>
</reference>